<feature type="signal peptide" evidence="1">
    <location>
        <begin position="1"/>
        <end position="22"/>
    </location>
</feature>
<evidence type="ECO:0000313" key="2">
    <source>
        <dbReference type="EMBL" id="GHE85545.1"/>
    </source>
</evidence>
<dbReference type="EMBL" id="BNAH01000004">
    <property type="protein sequence ID" value="GHE85545.1"/>
    <property type="molecule type" value="Genomic_DNA"/>
</dbReference>
<keyword evidence="1" id="KW-0732">Signal</keyword>
<accession>A0ABQ3IPF1</accession>
<proteinExistence type="predicted"/>
<comment type="caution">
    <text evidence="2">The sequence shown here is derived from an EMBL/GenBank/DDBJ whole genome shotgun (WGS) entry which is preliminary data.</text>
</comment>
<gene>
    <name evidence="2" type="ORF">GCM10011501_13250</name>
</gene>
<dbReference type="RefSeq" id="WP_189377465.1">
    <property type="nucleotide sequence ID" value="NZ_BNAH01000004.1"/>
</dbReference>
<evidence type="ECO:0000313" key="3">
    <source>
        <dbReference type="Proteomes" id="UP000626370"/>
    </source>
</evidence>
<feature type="chain" id="PRO_5047007345" description="PEP-CTERM sorting domain-containing protein" evidence="1">
    <location>
        <begin position="23"/>
        <end position="205"/>
    </location>
</feature>
<evidence type="ECO:0008006" key="4">
    <source>
        <dbReference type="Google" id="ProtNLM"/>
    </source>
</evidence>
<dbReference type="Proteomes" id="UP000626370">
    <property type="component" value="Unassembled WGS sequence"/>
</dbReference>
<dbReference type="NCBIfam" id="TIGR02595">
    <property type="entry name" value="PEP_CTERM"/>
    <property type="match status" value="1"/>
</dbReference>
<dbReference type="InterPro" id="IPR008965">
    <property type="entry name" value="CBM2/CBM3_carb-bd_dom_sf"/>
</dbReference>
<keyword evidence="3" id="KW-1185">Reference proteome</keyword>
<dbReference type="SUPFAM" id="SSF49384">
    <property type="entry name" value="Carbohydrate-binding domain"/>
    <property type="match status" value="1"/>
</dbReference>
<evidence type="ECO:0000256" key="1">
    <source>
        <dbReference type="SAM" id="SignalP"/>
    </source>
</evidence>
<name>A0ABQ3IPF1_9GAMM</name>
<organism evidence="2 3">
    <name type="scientific">Thalassotalea profundi</name>
    <dbReference type="NCBI Taxonomy" id="2036687"/>
    <lineage>
        <taxon>Bacteria</taxon>
        <taxon>Pseudomonadati</taxon>
        <taxon>Pseudomonadota</taxon>
        <taxon>Gammaproteobacteria</taxon>
        <taxon>Alteromonadales</taxon>
        <taxon>Colwelliaceae</taxon>
        <taxon>Thalassotalea</taxon>
    </lineage>
</organism>
<dbReference type="CDD" id="cd08547">
    <property type="entry name" value="Type_II_cohesin"/>
    <property type="match status" value="1"/>
</dbReference>
<reference evidence="3" key="1">
    <citation type="journal article" date="2019" name="Int. J. Syst. Evol. Microbiol.">
        <title>The Global Catalogue of Microorganisms (GCM) 10K type strain sequencing project: providing services to taxonomists for standard genome sequencing and annotation.</title>
        <authorList>
            <consortium name="The Broad Institute Genomics Platform"/>
            <consortium name="The Broad Institute Genome Sequencing Center for Infectious Disease"/>
            <person name="Wu L."/>
            <person name="Ma J."/>
        </authorList>
    </citation>
    <scope>NUCLEOTIDE SEQUENCE [LARGE SCALE GENOMIC DNA]</scope>
    <source>
        <strain evidence="3">CGMCC 1.15922</strain>
    </source>
</reference>
<protein>
    <recommendedName>
        <fullName evidence="4">PEP-CTERM sorting domain-containing protein</fullName>
    </recommendedName>
</protein>
<dbReference type="InterPro" id="IPR013424">
    <property type="entry name" value="Ice-binding_C"/>
</dbReference>
<dbReference type="Gene3D" id="2.60.40.680">
    <property type="match status" value="1"/>
</dbReference>
<sequence length="205" mass="22054">MKNVLLASLLCLIALTATNAQATLITAESAQSNYQVGDSIALIIDINEIEYDNVGFQKLLAIFNVDINFDESVLAFDSITFGNKLDVDPVFASFQDISQPAPGTLNVGETSFAFFDDLFFAQDGLASFNLVTINFTALMSGMSDITLSNIQLTDDLGNSFSRITSSNTQLTVGNVATVPEPSTLSLLLLMLLGGLIVNHRRVQDS</sequence>